<name>A0A947DCJ8_9CYAN</name>
<dbReference type="SUPFAM" id="SSF52980">
    <property type="entry name" value="Restriction endonuclease-like"/>
    <property type="match status" value="1"/>
</dbReference>
<dbReference type="Gene3D" id="3.90.1570.10">
    <property type="entry name" value="tt1808, chain A"/>
    <property type="match status" value="1"/>
</dbReference>
<dbReference type="GO" id="GO:0004519">
    <property type="term" value="F:endonuclease activity"/>
    <property type="evidence" value="ECO:0007669"/>
    <property type="project" value="UniProtKB-KW"/>
</dbReference>
<dbReference type="InterPro" id="IPR008538">
    <property type="entry name" value="Uma2"/>
</dbReference>
<dbReference type="Proteomes" id="UP000717364">
    <property type="component" value="Unassembled WGS sequence"/>
</dbReference>
<feature type="domain" description="Putative restriction endonuclease" evidence="1">
    <location>
        <begin position="16"/>
        <end position="176"/>
    </location>
</feature>
<reference evidence="2" key="2">
    <citation type="journal article" date="2021" name="Mar. Drugs">
        <title>Genome Reduction and Secondary Metabolism of the Marine Sponge-Associated Cyanobacterium Leptothoe.</title>
        <authorList>
            <person name="Konstantinou D."/>
            <person name="Popin R.V."/>
            <person name="Fewer D.P."/>
            <person name="Sivonen K."/>
            <person name="Gkelis S."/>
        </authorList>
    </citation>
    <scope>NUCLEOTIDE SEQUENCE</scope>
    <source>
        <strain evidence="2">TAU-MAC 1115</strain>
    </source>
</reference>
<dbReference type="PANTHER" id="PTHR35400:SF1">
    <property type="entry name" value="SLR1083 PROTEIN"/>
    <property type="match status" value="1"/>
</dbReference>
<protein>
    <submittedName>
        <fullName evidence="2">Uma2 family endonuclease</fullName>
    </submittedName>
</protein>
<accession>A0A947DCJ8</accession>
<keyword evidence="2" id="KW-0378">Hydrolase</keyword>
<evidence type="ECO:0000313" key="2">
    <source>
        <dbReference type="EMBL" id="MBT9313919.1"/>
    </source>
</evidence>
<dbReference type="InterPro" id="IPR011335">
    <property type="entry name" value="Restrct_endonuc-II-like"/>
</dbReference>
<dbReference type="Pfam" id="PF05685">
    <property type="entry name" value="Uma2"/>
    <property type="match status" value="1"/>
</dbReference>
<evidence type="ECO:0000313" key="3">
    <source>
        <dbReference type="Proteomes" id="UP000717364"/>
    </source>
</evidence>
<dbReference type="PANTHER" id="PTHR35400">
    <property type="entry name" value="SLR1083 PROTEIN"/>
    <property type="match status" value="1"/>
</dbReference>
<dbReference type="InterPro" id="IPR012296">
    <property type="entry name" value="Nuclease_put_TT1808"/>
</dbReference>
<organism evidence="2 3">
    <name type="scientific">Leptothoe spongobia TAU-MAC 1115</name>
    <dbReference type="NCBI Taxonomy" id="1967444"/>
    <lineage>
        <taxon>Bacteria</taxon>
        <taxon>Bacillati</taxon>
        <taxon>Cyanobacteriota</taxon>
        <taxon>Cyanophyceae</taxon>
        <taxon>Nodosilineales</taxon>
        <taxon>Cymatolegaceae</taxon>
        <taxon>Leptothoe</taxon>
        <taxon>Leptothoe spongobia</taxon>
    </lineage>
</organism>
<evidence type="ECO:0000259" key="1">
    <source>
        <dbReference type="Pfam" id="PF05685"/>
    </source>
</evidence>
<dbReference type="CDD" id="cd06260">
    <property type="entry name" value="DUF820-like"/>
    <property type="match status" value="1"/>
</dbReference>
<reference evidence="2" key="1">
    <citation type="submission" date="2020-11" db="EMBL/GenBank/DDBJ databases">
        <authorList>
            <person name="Konstantinou D."/>
            <person name="Gkelis S."/>
            <person name="Popin R."/>
            <person name="Fewer D."/>
            <person name="Sivonen K."/>
        </authorList>
    </citation>
    <scope>NUCLEOTIDE SEQUENCE</scope>
    <source>
        <strain evidence="2">TAU-MAC 1115</strain>
    </source>
</reference>
<keyword evidence="2" id="KW-0255">Endonuclease</keyword>
<keyword evidence="2" id="KW-0540">Nuclease</keyword>
<comment type="caution">
    <text evidence="2">The sequence shown here is derived from an EMBL/GenBank/DDBJ whole genome shotgun (WGS) entry which is preliminary data.</text>
</comment>
<gene>
    <name evidence="2" type="ORF">IXB50_00585</name>
</gene>
<dbReference type="EMBL" id="JADOES010000001">
    <property type="protein sequence ID" value="MBT9313919.1"/>
    <property type="molecule type" value="Genomic_DNA"/>
</dbReference>
<proteinExistence type="predicted"/>
<sequence>MNFSMVASQTRRFTVDEYTRMSELGILAATEHTELINGEIVTMVAKGFAHASATTRIKTVFELALQKQAIIRVQDPIRLSNHSEPEPDITIAACDPLAYSTHHPSPKEVLLVIEVADSSLKYDLETKAPLYAAAGIEEYWILDVIERQLYTFRQPKDGRYQAQTILAETLEVSPLAFDRLIVQIVDMLPPLAI</sequence>
<dbReference type="AlphaFoldDB" id="A0A947DCJ8"/>
<keyword evidence="3" id="KW-1185">Reference proteome</keyword>